<dbReference type="HOGENOM" id="CLU_157804_1_0_9"/>
<evidence type="ECO:0000313" key="2">
    <source>
        <dbReference type="EMBL" id="KJY55053.1"/>
    </source>
</evidence>
<evidence type="ECO:0000259" key="1">
    <source>
        <dbReference type="Pfam" id="PF01248"/>
    </source>
</evidence>
<accession>A0A0F4L9T8</accession>
<dbReference type="AlphaFoldDB" id="A0A0F4L9T8"/>
<dbReference type="OrthoDB" id="9794863at2"/>
<name>A0A0F4L9T8_9LACO</name>
<dbReference type="EMBL" id="JXBY01000020">
    <property type="protein sequence ID" value="KJY55053.1"/>
    <property type="molecule type" value="Genomic_DNA"/>
</dbReference>
<dbReference type="RefSeq" id="WP_045928206.1">
    <property type="nucleotide sequence ID" value="NZ_JBHSZS010000010.1"/>
</dbReference>
<keyword evidence="2" id="KW-0689">Ribosomal protein</keyword>
<keyword evidence="2" id="KW-0687">Ribonucleoprotein</keyword>
<dbReference type="InterPro" id="IPR029064">
    <property type="entry name" value="Ribosomal_eL30-like_sf"/>
</dbReference>
<organism evidence="2 3">
    <name type="scientific">Lactobacillus kullabergensis</name>
    <dbReference type="NCBI Taxonomy" id="1218493"/>
    <lineage>
        <taxon>Bacteria</taxon>
        <taxon>Bacillati</taxon>
        <taxon>Bacillota</taxon>
        <taxon>Bacilli</taxon>
        <taxon>Lactobacillales</taxon>
        <taxon>Lactobacillaceae</taxon>
        <taxon>Lactobacillus</taxon>
    </lineage>
</organism>
<evidence type="ECO:0000313" key="3">
    <source>
        <dbReference type="Proteomes" id="UP000033533"/>
    </source>
</evidence>
<dbReference type="PATRIC" id="fig|1218493.3.peg.1195"/>
<reference evidence="2 3" key="1">
    <citation type="submission" date="2014-12" db="EMBL/GenBank/DDBJ databases">
        <title>Comparative genomics of the lactic acid bacteria isolated from the honey bee gut.</title>
        <authorList>
            <person name="Ellegaard K.M."/>
            <person name="Tamarit D."/>
            <person name="Javelind E."/>
            <person name="Olofsson T."/>
            <person name="Andersson S.G."/>
            <person name="Vasquez A."/>
        </authorList>
    </citation>
    <scope>NUCLEOTIDE SEQUENCE [LARGE SCALE GENOMIC DNA]</scope>
    <source>
        <strain evidence="2 3">Biut2</strain>
    </source>
</reference>
<gene>
    <name evidence="2" type="ORF">JF76_11370</name>
</gene>
<dbReference type="GO" id="GO:0005840">
    <property type="term" value="C:ribosome"/>
    <property type="evidence" value="ECO:0007669"/>
    <property type="project" value="UniProtKB-KW"/>
</dbReference>
<proteinExistence type="predicted"/>
<dbReference type="Proteomes" id="UP000033533">
    <property type="component" value="Unassembled WGS sequence"/>
</dbReference>
<dbReference type="Pfam" id="PF01248">
    <property type="entry name" value="Ribosomal_L7Ae"/>
    <property type="match status" value="1"/>
</dbReference>
<comment type="caution">
    <text evidence="2">The sequence shown here is derived from an EMBL/GenBank/DDBJ whole genome shotgun (WGS) entry which is preliminary data.</text>
</comment>
<protein>
    <submittedName>
        <fullName evidence="2">L7A family ribosomal protein</fullName>
    </submittedName>
</protein>
<dbReference type="InterPro" id="IPR004038">
    <property type="entry name" value="Ribosomal_eL8/eL30/eS12/Gad45"/>
</dbReference>
<dbReference type="SUPFAM" id="SSF55315">
    <property type="entry name" value="L30e-like"/>
    <property type="match status" value="1"/>
</dbReference>
<dbReference type="STRING" id="1218493.JF76_11370"/>
<dbReference type="Gene3D" id="3.30.1330.30">
    <property type="match status" value="1"/>
</dbReference>
<sequence length="103" mass="11164">MQNRQKALNLLGLSQKAGKLVSGTELVSIDAKAKKVKLIILAQDSHADTTAKIYKVGEQNNILVINKFTSNEISQAIGKKRKVLGITDTGFCKALLQKIDEGV</sequence>
<feature type="domain" description="Ribosomal protein eL8/eL30/eS12/Gadd45" evidence="1">
    <location>
        <begin position="7"/>
        <end position="90"/>
    </location>
</feature>